<sequence>MFHPRAIDILAEAAVAEGSNFIDLTGDEDDKKPAAKPDVDLTQDSDASDTGSISDVASVESVDSHGGFVPAQISPHAYRTHFNAGLNNADALSRAIDISTKAPADIVTFPARSAMRDEKKKARPSSPSKPNAEVLKSHVAKHFLRYVGKNNKPLTFDLMKKTFGPMKQPCFIHMWRRHATVTNRLTAALAKVVSTHGSANQYWFPQRHAFLEANIGLWLWNEHRMSCSYINLQKEMAGVGAATAKVFSWIINEMVYNIKKGSLNLEVRHEFDDRGSARVSKHGSYKYIVSSVDARKLVEPKDGW</sequence>
<evidence type="ECO:0000313" key="5">
    <source>
        <dbReference type="Proteomes" id="UP001054902"/>
    </source>
</evidence>
<feature type="region of interest" description="Disordered" evidence="1">
    <location>
        <begin position="25"/>
        <end position="53"/>
    </location>
</feature>
<comment type="caution">
    <text evidence="4">The sequence shown here is derived from an EMBL/GenBank/DDBJ whole genome shotgun (WGS) entry which is preliminary data.</text>
</comment>
<reference evidence="4 5" key="2">
    <citation type="journal article" date="2021" name="Sci. Rep.">
        <title>The genome of the diatom Chaetoceros tenuissimus carries an ancient integrated fragment of an extant virus.</title>
        <authorList>
            <person name="Hongo Y."/>
            <person name="Kimura K."/>
            <person name="Takaki Y."/>
            <person name="Yoshida Y."/>
            <person name="Baba S."/>
            <person name="Kobayashi G."/>
            <person name="Nagasaki K."/>
            <person name="Hano T."/>
            <person name="Tomaru Y."/>
        </authorList>
    </citation>
    <scope>NUCLEOTIDE SEQUENCE [LARGE SCALE GENOMIC DNA]</scope>
    <source>
        <strain evidence="4 5">NIES-3715</strain>
    </source>
</reference>
<dbReference type="EMBL" id="BLLK01000062">
    <property type="protein sequence ID" value="GFH58830.1"/>
    <property type="molecule type" value="Genomic_DNA"/>
</dbReference>
<reference evidence="4" key="1">
    <citation type="submission" date="2020-02" db="EMBL/GenBank/DDBJ databases">
        <authorList>
            <person name="Hongo Y."/>
            <person name="Kimura K."/>
            <person name="Takaki Y."/>
            <person name="Tomaru Y."/>
        </authorList>
    </citation>
    <scope>NUCLEOTIDE SEQUENCE</scope>
    <source>
        <strain evidence="4">NIES-3715</strain>
    </source>
</reference>
<dbReference type="Proteomes" id="UP001054902">
    <property type="component" value="Unassembled WGS sequence"/>
</dbReference>
<evidence type="ECO:0000256" key="1">
    <source>
        <dbReference type="SAM" id="MobiDB-lite"/>
    </source>
</evidence>
<proteinExistence type="predicted"/>
<keyword evidence="5" id="KW-1185">Reference proteome</keyword>
<feature type="region of interest" description="Disordered" evidence="1">
    <location>
        <begin position="113"/>
        <end position="133"/>
    </location>
</feature>
<dbReference type="EMBL" id="BLLK01000022">
    <property type="protein sequence ID" value="GFH47041.1"/>
    <property type="molecule type" value="Genomic_DNA"/>
</dbReference>
<dbReference type="EMBL" id="BLLK01000057">
    <property type="protein sequence ID" value="GFH56878.1"/>
    <property type="molecule type" value="Genomic_DNA"/>
</dbReference>
<name>A0AAD3D8N4_9STRA</name>
<accession>A0AAD3D8N4</accession>
<protein>
    <submittedName>
        <fullName evidence="4">Uncharacterized protein</fullName>
    </submittedName>
</protein>
<evidence type="ECO:0000313" key="4">
    <source>
        <dbReference type="EMBL" id="GFH58830.1"/>
    </source>
</evidence>
<feature type="compositionally biased region" description="Basic and acidic residues" evidence="1">
    <location>
        <begin position="29"/>
        <end position="39"/>
    </location>
</feature>
<organism evidence="4 5">
    <name type="scientific">Chaetoceros tenuissimus</name>
    <dbReference type="NCBI Taxonomy" id="426638"/>
    <lineage>
        <taxon>Eukaryota</taxon>
        <taxon>Sar</taxon>
        <taxon>Stramenopiles</taxon>
        <taxon>Ochrophyta</taxon>
        <taxon>Bacillariophyta</taxon>
        <taxon>Coscinodiscophyceae</taxon>
        <taxon>Chaetocerotophycidae</taxon>
        <taxon>Chaetocerotales</taxon>
        <taxon>Chaetocerotaceae</taxon>
        <taxon>Chaetoceros</taxon>
    </lineage>
</organism>
<evidence type="ECO:0000313" key="2">
    <source>
        <dbReference type="EMBL" id="GFH47041.1"/>
    </source>
</evidence>
<dbReference type="AlphaFoldDB" id="A0AAD3D8N4"/>
<evidence type="ECO:0000313" key="3">
    <source>
        <dbReference type="EMBL" id="GFH56878.1"/>
    </source>
</evidence>
<gene>
    <name evidence="2" type="ORF">CTEN210_03516</name>
    <name evidence="3" type="ORF">CTEN210_13354</name>
    <name evidence="4" type="ORF">CTEN210_15306</name>
</gene>